<dbReference type="OrthoDB" id="4562627at2"/>
<dbReference type="InterPro" id="IPR049244">
    <property type="entry name" value="DUF6879"/>
</dbReference>
<proteinExistence type="predicted"/>
<keyword evidence="3" id="KW-1185">Reference proteome</keyword>
<evidence type="ECO:0000313" key="2">
    <source>
        <dbReference type="EMBL" id="TQN27821.1"/>
    </source>
</evidence>
<dbReference type="RefSeq" id="WP_141926230.1">
    <property type="nucleotide sequence ID" value="NZ_VFQC01000003.1"/>
</dbReference>
<evidence type="ECO:0000259" key="1">
    <source>
        <dbReference type="Pfam" id="PF21806"/>
    </source>
</evidence>
<accession>A0A543N7L8</accession>
<dbReference type="AlphaFoldDB" id="A0A543N7L8"/>
<dbReference type="Pfam" id="PF21806">
    <property type="entry name" value="DUF6879"/>
    <property type="match status" value="1"/>
</dbReference>
<dbReference type="Proteomes" id="UP000317422">
    <property type="component" value="Unassembled WGS sequence"/>
</dbReference>
<protein>
    <recommendedName>
        <fullName evidence="1">DUF6879 domain-containing protein</fullName>
    </recommendedName>
</protein>
<sequence length="175" mass="20065">MDLISSEQRNNLFETFESDAFHLELRDSYHVSGENGPFTAWLNGTPDDQAWLQPWLDLMRSATDGGRRVRRVRVVTEPISDYIRFEHEGTRENQEAGEDIRWLPRHQLPAGFAAPVGGNDWWLFDDRILAVGHFDEHGRVLGSEIITDPATVAECVRVRDEVWALAIPHNAYTPR</sequence>
<evidence type="ECO:0000313" key="3">
    <source>
        <dbReference type="Proteomes" id="UP000317422"/>
    </source>
</evidence>
<name>A0A543N7L8_9ACTN</name>
<gene>
    <name evidence="2" type="ORF">FHX37_4551</name>
</gene>
<comment type="caution">
    <text evidence="2">The sequence shown here is derived from an EMBL/GenBank/DDBJ whole genome shotgun (WGS) entry which is preliminary data.</text>
</comment>
<reference evidence="2 3" key="1">
    <citation type="submission" date="2019-06" db="EMBL/GenBank/DDBJ databases">
        <title>Sequencing the genomes of 1000 actinobacteria strains.</title>
        <authorList>
            <person name="Klenk H.-P."/>
        </authorList>
    </citation>
    <scope>NUCLEOTIDE SEQUENCE [LARGE SCALE GENOMIC DNA]</scope>
    <source>
        <strain evidence="2 3">DSM 45015</strain>
    </source>
</reference>
<organism evidence="2 3">
    <name type="scientific">Haloactinospora alba</name>
    <dbReference type="NCBI Taxonomy" id="405555"/>
    <lineage>
        <taxon>Bacteria</taxon>
        <taxon>Bacillati</taxon>
        <taxon>Actinomycetota</taxon>
        <taxon>Actinomycetes</taxon>
        <taxon>Streptosporangiales</taxon>
        <taxon>Nocardiopsidaceae</taxon>
        <taxon>Haloactinospora</taxon>
    </lineage>
</organism>
<dbReference type="EMBL" id="VFQC01000003">
    <property type="protein sequence ID" value="TQN27821.1"/>
    <property type="molecule type" value="Genomic_DNA"/>
</dbReference>
<feature type="domain" description="DUF6879" evidence="1">
    <location>
        <begin position="8"/>
        <end position="173"/>
    </location>
</feature>